<feature type="transmembrane region" description="Helical" evidence="1">
    <location>
        <begin position="75"/>
        <end position="95"/>
    </location>
</feature>
<feature type="transmembrane region" description="Helical" evidence="1">
    <location>
        <begin position="101"/>
        <end position="123"/>
    </location>
</feature>
<keyword evidence="1" id="KW-1133">Transmembrane helix</keyword>
<keyword evidence="1" id="KW-0472">Membrane</keyword>
<evidence type="ECO:0000313" key="2">
    <source>
        <dbReference type="EMBL" id="PKD28192.1"/>
    </source>
</evidence>
<name>A0A2N0UMH6_9FIRM</name>
<sequence length="167" mass="18453">MGGISVMLLIGMLSAMYVFFIAVIAVLIIYFAVSYVFESIAAMGMCKSLYYKHSGTAWIPFYNKYLLGKIAGNKALGIIEGVLNLSIATVAVLFFCFELEIGIIGLIALLACVIASFVIDVIIADKIFKNLNVRYSDVLTVVNVLTFGLFRPIILFVFRNKQNTVRL</sequence>
<gene>
    <name evidence="2" type="ORF">RBATCC27255_01243</name>
</gene>
<organism evidence="2 3">
    <name type="scientific">Ruminococcus bromii</name>
    <dbReference type="NCBI Taxonomy" id="40518"/>
    <lineage>
        <taxon>Bacteria</taxon>
        <taxon>Bacillati</taxon>
        <taxon>Bacillota</taxon>
        <taxon>Clostridia</taxon>
        <taxon>Eubacteriales</taxon>
        <taxon>Oscillospiraceae</taxon>
        <taxon>Ruminococcus</taxon>
    </lineage>
</organism>
<evidence type="ECO:0000256" key="1">
    <source>
        <dbReference type="SAM" id="Phobius"/>
    </source>
</evidence>
<keyword evidence="1" id="KW-0812">Transmembrane</keyword>
<comment type="caution">
    <text evidence="2">The sequence shown here is derived from an EMBL/GenBank/DDBJ whole genome shotgun (WGS) entry which is preliminary data.</text>
</comment>
<feature type="transmembrane region" description="Helical" evidence="1">
    <location>
        <begin position="6"/>
        <end position="37"/>
    </location>
</feature>
<keyword evidence="3" id="KW-1185">Reference proteome</keyword>
<dbReference type="RefSeq" id="WP_101029238.1">
    <property type="nucleotide sequence ID" value="NZ_CABMMZ010000063.1"/>
</dbReference>
<evidence type="ECO:0000313" key="3">
    <source>
        <dbReference type="Proteomes" id="UP000233425"/>
    </source>
</evidence>
<proteinExistence type="predicted"/>
<dbReference type="AlphaFoldDB" id="A0A2N0UMH6"/>
<feature type="transmembrane region" description="Helical" evidence="1">
    <location>
        <begin position="135"/>
        <end position="158"/>
    </location>
</feature>
<protein>
    <submittedName>
        <fullName evidence="2">Uncharacterized protein</fullName>
    </submittedName>
</protein>
<reference evidence="2" key="1">
    <citation type="journal article" date="2018" name="Environ. Microbiol.">
        <title>Sporulation capability and amylosome conservation among diverse human colonic and rumen isolates of the keystone starch-degrader Ruminococcus bromii.</title>
        <authorList>
            <person name="Mukhopadhya I."/>
            <person name="Morais S."/>
            <person name="Laverde-Gomez J."/>
            <person name="Sheridan P.O."/>
            <person name="Walker A.W."/>
            <person name="Kelly W."/>
            <person name="Klieve A.V."/>
            <person name="Ouwerkerk D."/>
            <person name="Duncan S.H."/>
            <person name="Louis P."/>
            <person name="Koropatkin N."/>
            <person name="Cockburn D."/>
            <person name="Kibler R."/>
            <person name="Cooper P.J."/>
            <person name="Sandoval C."/>
            <person name="Crost E."/>
            <person name="Juge N."/>
            <person name="Bayer E.A."/>
            <person name="Flint H.J."/>
        </authorList>
    </citation>
    <scope>NUCLEOTIDE SEQUENCE [LARGE SCALE GENOMIC DNA]</scope>
    <source>
        <strain evidence="2">ATCC 27255</strain>
    </source>
</reference>
<accession>A0A2N0UMH6</accession>
<dbReference type="EMBL" id="NNSR01000063">
    <property type="protein sequence ID" value="PKD28192.1"/>
    <property type="molecule type" value="Genomic_DNA"/>
</dbReference>
<dbReference type="Proteomes" id="UP000233425">
    <property type="component" value="Unassembled WGS sequence"/>
</dbReference>